<keyword evidence="1" id="KW-0472">Membrane</keyword>
<evidence type="ECO:0000313" key="3">
    <source>
        <dbReference type="Proteomes" id="UP000305095"/>
    </source>
</evidence>
<comment type="caution">
    <text evidence="2">The sequence shown here is derived from an EMBL/GenBank/DDBJ whole genome shotgun (WGS) entry which is preliminary data.</text>
</comment>
<dbReference type="RefSeq" id="WP_137479372.1">
    <property type="nucleotide sequence ID" value="NZ_SZZP01000010.1"/>
</dbReference>
<sequence length="195" mass="20513">MLNKGLMLLSAAAVVLTSLSVLLSDAQQRALALWNIRAWSFLDECRAATLATRFAKVMREDSPVLTALMTVVMLLAGAISVGVFFCFFAVSSAAALGGILLAYDGRALDDKDIQLIALYAVTAGVSLVGLFTGMKGFLFSAAMIAVAALLFPLSAIEFVARRVAEYEKGPLVALGVLVAATIAFLKAVFLNGSSR</sequence>
<feature type="transmembrane region" description="Helical" evidence="1">
    <location>
        <begin position="68"/>
        <end position="101"/>
    </location>
</feature>
<evidence type="ECO:0000313" key="2">
    <source>
        <dbReference type="EMBL" id="TKV80084.1"/>
    </source>
</evidence>
<dbReference type="EMBL" id="SZZP01000010">
    <property type="protein sequence ID" value="TKV80084.1"/>
    <property type="molecule type" value="Genomic_DNA"/>
</dbReference>
<accession>A0A4U6RXZ9</accession>
<feature type="transmembrane region" description="Helical" evidence="1">
    <location>
        <begin position="113"/>
        <end position="131"/>
    </location>
</feature>
<name>A0A4U6RXZ9_BRAEL</name>
<dbReference type="AlphaFoldDB" id="A0A4U6RXZ9"/>
<reference evidence="2 3" key="1">
    <citation type="submission" date="2019-05" db="EMBL/GenBank/DDBJ databases">
        <title>Draft Genome of Bradyrhizobium elkanii strain SEMIA 938, Used in Commercial Inoculants for Lupinus spp. in Brazil.</title>
        <authorList>
            <person name="Hungria M."/>
            <person name="Delamuta J.R.M."/>
            <person name="Ribeiro R.A."/>
            <person name="Nogueira M.A."/>
        </authorList>
    </citation>
    <scope>NUCLEOTIDE SEQUENCE [LARGE SCALE GENOMIC DNA]</scope>
    <source>
        <strain evidence="2 3">Semia 938</strain>
    </source>
</reference>
<keyword evidence="1" id="KW-0812">Transmembrane</keyword>
<organism evidence="2 3">
    <name type="scientific">Bradyrhizobium elkanii</name>
    <dbReference type="NCBI Taxonomy" id="29448"/>
    <lineage>
        <taxon>Bacteria</taxon>
        <taxon>Pseudomonadati</taxon>
        <taxon>Pseudomonadota</taxon>
        <taxon>Alphaproteobacteria</taxon>
        <taxon>Hyphomicrobiales</taxon>
        <taxon>Nitrobacteraceae</taxon>
        <taxon>Bradyrhizobium</taxon>
    </lineage>
</organism>
<dbReference type="Proteomes" id="UP000305095">
    <property type="component" value="Unassembled WGS sequence"/>
</dbReference>
<proteinExistence type="predicted"/>
<feature type="transmembrane region" description="Helical" evidence="1">
    <location>
        <begin position="137"/>
        <end position="159"/>
    </location>
</feature>
<keyword evidence="1" id="KW-1133">Transmembrane helix</keyword>
<gene>
    <name evidence="2" type="ORF">FDV58_17690</name>
</gene>
<feature type="transmembrane region" description="Helical" evidence="1">
    <location>
        <begin position="171"/>
        <end position="190"/>
    </location>
</feature>
<protein>
    <submittedName>
        <fullName evidence="2">Uncharacterized protein</fullName>
    </submittedName>
</protein>
<evidence type="ECO:0000256" key="1">
    <source>
        <dbReference type="SAM" id="Phobius"/>
    </source>
</evidence>